<evidence type="ECO:0000256" key="8">
    <source>
        <dbReference type="ARBA" id="ARBA00022692"/>
    </source>
</evidence>
<dbReference type="Pfam" id="PF02518">
    <property type="entry name" value="HATPase_c"/>
    <property type="match status" value="1"/>
</dbReference>
<dbReference type="PANTHER" id="PTHR44936:SF5">
    <property type="entry name" value="SENSOR HISTIDINE KINASE ENVZ"/>
    <property type="match status" value="1"/>
</dbReference>
<dbReference type="InterPro" id="IPR036890">
    <property type="entry name" value="HATPase_C_sf"/>
</dbReference>
<comment type="caution">
    <text evidence="18">The sequence shown here is derived from an EMBL/GenBank/DDBJ whole genome shotgun (WGS) entry which is preliminary data.</text>
</comment>
<dbReference type="PATRIC" id="fig|1088721.3.peg.4639"/>
<evidence type="ECO:0000259" key="17">
    <source>
        <dbReference type="PROSITE" id="PS50885"/>
    </source>
</evidence>
<dbReference type="SMART" id="SM00304">
    <property type="entry name" value="HAMP"/>
    <property type="match status" value="1"/>
</dbReference>
<feature type="transmembrane region" description="Helical" evidence="15">
    <location>
        <begin position="159"/>
        <end position="178"/>
    </location>
</feature>
<keyword evidence="19" id="KW-1185">Reference proteome</keyword>
<dbReference type="EMBL" id="AGFM01000087">
    <property type="protein sequence ID" value="EHJ58329.1"/>
    <property type="molecule type" value="Genomic_DNA"/>
</dbReference>
<dbReference type="SUPFAM" id="SSF47384">
    <property type="entry name" value="Homodimeric domain of signal transducing histidine kinase"/>
    <property type="match status" value="1"/>
</dbReference>
<dbReference type="InterPro" id="IPR003594">
    <property type="entry name" value="HATPase_dom"/>
</dbReference>
<dbReference type="SUPFAM" id="SSF55874">
    <property type="entry name" value="ATPase domain of HSP90 chaperone/DNA topoisomerase II/histidine kinase"/>
    <property type="match status" value="1"/>
</dbReference>
<dbReference type="GO" id="GO:0000155">
    <property type="term" value="F:phosphorelay sensor kinase activity"/>
    <property type="evidence" value="ECO:0007669"/>
    <property type="project" value="InterPro"/>
</dbReference>
<dbReference type="Gene3D" id="3.30.565.10">
    <property type="entry name" value="Histidine kinase-like ATPase, C-terminal domain"/>
    <property type="match status" value="1"/>
</dbReference>
<keyword evidence="5" id="KW-0997">Cell inner membrane</keyword>
<comment type="catalytic activity">
    <reaction evidence="1">
        <text>ATP + protein L-histidine = ADP + protein N-phospho-L-histidine.</text>
        <dbReference type="EC" id="2.7.13.3"/>
    </reaction>
</comment>
<dbReference type="InterPro" id="IPR003661">
    <property type="entry name" value="HisK_dim/P_dom"/>
</dbReference>
<evidence type="ECO:0000256" key="4">
    <source>
        <dbReference type="ARBA" id="ARBA00022475"/>
    </source>
</evidence>
<dbReference type="PRINTS" id="PR00344">
    <property type="entry name" value="BCTRLSENSOR"/>
</dbReference>
<feature type="transmembrane region" description="Helical" evidence="15">
    <location>
        <begin position="20"/>
        <end position="37"/>
    </location>
</feature>
<proteinExistence type="predicted"/>
<evidence type="ECO:0000256" key="2">
    <source>
        <dbReference type="ARBA" id="ARBA00004429"/>
    </source>
</evidence>
<gene>
    <name evidence="18" type="ORF">NSU_4723</name>
</gene>
<dbReference type="InterPro" id="IPR004358">
    <property type="entry name" value="Sig_transdc_His_kin-like_C"/>
</dbReference>
<dbReference type="Gene3D" id="1.10.287.130">
    <property type="match status" value="1"/>
</dbReference>
<evidence type="ECO:0000256" key="7">
    <source>
        <dbReference type="ARBA" id="ARBA00022679"/>
    </source>
</evidence>
<keyword evidence="14 15" id="KW-0472">Membrane</keyword>
<dbReference type="EC" id="2.7.13.3" evidence="3"/>
<organism evidence="18 19">
    <name type="scientific">Novosphingobium pentaromativorans US6-1</name>
    <dbReference type="NCBI Taxonomy" id="1088721"/>
    <lineage>
        <taxon>Bacteria</taxon>
        <taxon>Pseudomonadati</taxon>
        <taxon>Pseudomonadota</taxon>
        <taxon>Alphaproteobacteria</taxon>
        <taxon>Sphingomonadales</taxon>
        <taxon>Sphingomonadaceae</taxon>
        <taxon>Novosphingobium</taxon>
    </lineage>
</organism>
<evidence type="ECO:0000256" key="5">
    <source>
        <dbReference type="ARBA" id="ARBA00022519"/>
    </source>
</evidence>
<evidence type="ECO:0000256" key="1">
    <source>
        <dbReference type="ARBA" id="ARBA00000085"/>
    </source>
</evidence>
<dbReference type="Pfam" id="PF00672">
    <property type="entry name" value="HAMP"/>
    <property type="match status" value="1"/>
</dbReference>
<evidence type="ECO:0000256" key="6">
    <source>
        <dbReference type="ARBA" id="ARBA00022553"/>
    </source>
</evidence>
<sequence length="438" mass="49051">MNMLRWLLGWFDSLRGRIAIALLIGLTVQFIGSDIIFERIEAARLERARAQRLADWLSFADEFAGTRPDAFERMTKLWQPDLIVRRSLAAVPEGGVRSDGEARQVRQLILEARPQLRHHDVRATAEGRDLVGSMHLANGDWLVFRAEDYFTFSSQLQRFAVSGFLLLLCVTFIVLLFGRMVGRPLARIAKAASRVGWDEAVPVDVNGPREVRQVAIAFGRMQSRLMEQVADRMQSMAAMSHDLRTPLARMRLNISAVGDAEARAAFEQDVEEMEGFVSSILDYLRGDEAEAEQRVDVASIVMTVVDEARDRSENAIYAGPDRLEAVTRPLKLKRLVRNIVQNATRHADNACVTLTQGKHDIHIVVTDEGQGIPDTDLELVFEPFRRLENARKRHIGGSGLGLTSARRLVERLGGTITLANRPQSCGLEVTIRLPLVKV</sequence>
<dbReference type="AlphaFoldDB" id="G6EK52"/>
<accession>G6EK52</accession>
<keyword evidence="7" id="KW-0808">Transferase</keyword>
<dbReference type="PROSITE" id="PS50109">
    <property type="entry name" value="HIS_KIN"/>
    <property type="match status" value="1"/>
</dbReference>
<dbReference type="InterPro" id="IPR036097">
    <property type="entry name" value="HisK_dim/P_sf"/>
</dbReference>
<keyword evidence="4" id="KW-1003">Cell membrane</keyword>
<keyword evidence="9" id="KW-0547">Nucleotide-binding</keyword>
<evidence type="ECO:0000313" key="19">
    <source>
        <dbReference type="Proteomes" id="UP000004030"/>
    </source>
</evidence>
<dbReference type="Pfam" id="PF00512">
    <property type="entry name" value="HisKA"/>
    <property type="match status" value="1"/>
</dbReference>
<dbReference type="InterPro" id="IPR050980">
    <property type="entry name" value="2C_sensor_his_kinase"/>
</dbReference>
<evidence type="ECO:0000256" key="15">
    <source>
        <dbReference type="SAM" id="Phobius"/>
    </source>
</evidence>
<keyword evidence="10" id="KW-0418">Kinase</keyword>
<evidence type="ECO:0000256" key="13">
    <source>
        <dbReference type="ARBA" id="ARBA00023012"/>
    </source>
</evidence>
<keyword evidence="11" id="KW-0067">ATP-binding</keyword>
<dbReference type="OrthoDB" id="9804645at2"/>
<dbReference type="CDD" id="cd00082">
    <property type="entry name" value="HisKA"/>
    <property type="match status" value="1"/>
</dbReference>
<feature type="domain" description="Histidine kinase" evidence="16">
    <location>
        <begin position="238"/>
        <end position="437"/>
    </location>
</feature>
<evidence type="ECO:0000256" key="12">
    <source>
        <dbReference type="ARBA" id="ARBA00022989"/>
    </source>
</evidence>
<dbReference type="eggNOG" id="COG2205">
    <property type="taxonomic scope" value="Bacteria"/>
</dbReference>
<evidence type="ECO:0000313" key="18">
    <source>
        <dbReference type="EMBL" id="EHJ58329.1"/>
    </source>
</evidence>
<feature type="domain" description="HAMP" evidence="17">
    <location>
        <begin position="179"/>
        <end position="230"/>
    </location>
</feature>
<dbReference type="Proteomes" id="UP000004030">
    <property type="component" value="Unassembled WGS sequence"/>
</dbReference>
<dbReference type="PANTHER" id="PTHR44936">
    <property type="entry name" value="SENSOR PROTEIN CREC"/>
    <property type="match status" value="1"/>
</dbReference>
<evidence type="ECO:0000256" key="14">
    <source>
        <dbReference type="ARBA" id="ARBA00023136"/>
    </source>
</evidence>
<dbReference type="CDD" id="cd06225">
    <property type="entry name" value="HAMP"/>
    <property type="match status" value="1"/>
</dbReference>
<dbReference type="InterPro" id="IPR005467">
    <property type="entry name" value="His_kinase_dom"/>
</dbReference>
<keyword evidence="6" id="KW-0597">Phosphoprotein</keyword>
<protein>
    <recommendedName>
        <fullName evidence="3">histidine kinase</fullName>
        <ecNumber evidence="3">2.7.13.3</ecNumber>
    </recommendedName>
</protein>
<keyword evidence="8 15" id="KW-0812">Transmembrane</keyword>
<evidence type="ECO:0000256" key="3">
    <source>
        <dbReference type="ARBA" id="ARBA00012438"/>
    </source>
</evidence>
<evidence type="ECO:0000256" key="9">
    <source>
        <dbReference type="ARBA" id="ARBA00022741"/>
    </source>
</evidence>
<keyword evidence="12 15" id="KW-1133">Transmembrane helix</keyword>
<dbReference type="InterPro" id="IPR003660">
    <property type="entry name" value="HAMP_dom"/>
</dbReference>
<evidence type="ECO:0000256" key="10">
    <source>
        <dbReference type="ARBA" id="ARBA00022777"/>
    </source>
</evidence>
<name>G6EK52_9SPHN</name>
<keyword evidence="13" id="KW-0902">Two-component regulatory system</keyword>
<dbReference type="SMART" id="SM00387">
    <property type="entry name" value="HATPase_c"/>
    <property type="match status" value="1"/>
</dbReference>
<comment type="subcellular location">
    <subcellularLocation>
        <location evidence="2">Cell inner membrane</location>
        <topology evidence="2">Multi-pass membrane protein</topology>
    </subcellularLocation>
</comment>
<dbReference type="SMART" id="SM00388">
    <property type="entry name" value="HisKA"/>
    <property type="match status" value="1"/>
</dbReference>
<dbReference type="GO" id="GO:0005886">
    <property type="term" value="C:plasma membrane"/>
    <property type="evidence" value="ECO:0007669"/>
    <property type="project" value="UniProtKB-SubCell"/>
</dbReference>
<dbReference type="PROSITE" id="PS50885">
    <property type="entry name" value="HAMP"/>
    <property type="match status" value="1"/>
</dbReference>
<evidence type="ECO:0000256" key="11">
    <source>
        <dbReference type="ARBA" id="ARBA00022840"/>
    </source>
</evidence>
<reference evidence="18 19" key="1">
    <citation type="journal article" date="2012" name="J. Bacteriol.">
        <title>Genome sequence of benzo(a)pyrene-degrading bacterium Novosphingobium pentaromativorans US6-1.</title>
        <authorList>
            <person name="Luo Y.R."/>
            <person name="Kang S.G."/>
            <person name="Kim S.J."/>
            <person name="Kim M.R."/>
            <person name="Li N."/>
            <person name="Lee J.H."/>
            <person name="Kwon K.K."/>
        </authorList>
    </citation>
    <scope>NUCLEOTIDE SEQUENCE [LARGE SCALE GENOMIC DNA]</scope>
    <source>
        <strain evidence="18 19">US6-1</strain>
    </source>
</reference>
<dbReference type="GO" id="GO:0005524">
    <property type="term" value="F:ATP binding"/>
    <property type="evidence" value="ECO:0007669"/>
    <property type="project" value="UniProtKB-KW"/>
</dbReference>
<evidence type="ECO:0000259" key="16">
    <source>
        <dbReference type="PROSITE" id="PS50109"/>
    </source>
</evidence>